<protein>
    <submittedName>
        <fullName evidence="1">Uncharacterized protein</fullName>
    </submittedName>
</protein>
<dbReference type="AlphaFoldDB" id="A0A0D0BHA0"/>
<organism evidence="1 2">
    <name type="scientific">Suillus luteus UH-Slu-Lm8-n1</name>
    <dbReference type="NCBI Taxonomy" id="930992"/>
    <lineage>
        <taxon>Eukaryota</taxon>
        <taxon>Fungi</taxon>
        <taxon>Dikarya</taxon>
        <taxon>Basidiomycota</taxon>
        <taxon>Agaricomycotina</taxon>
        <taxon>Agaricomycetes</taxon>
        <taxon>Agaricomycetidae</taxon>
        <taxon>Boletales</taxon>
        <taxon>Suillineae</taxon>
        <taxon>Suillaceae</taxon>
        <taxon>Suillus</taxon>
    </lineage>
</organism>
<dbReference type="InParanoid" id="A0A0D0BHA0"/>
<proteinExistence type="predicted"/>
<dbReference type="HOGENOM" id="CLU_2470554_0_0_1"/>
<sequence length="88" mass="10115">MSVPDAEAIMSKSYLVVTTSHCRHRGRMSDLEENFDLPRCTSMTHLSAYWGKNMTCGFCGKVLRRHKTTLSMFLPSRYRQVDGVRVMP</sequence>
<keyword evidence="2" id="KW-1185">Reference proteome</keyword>
<name>A0A0D0BHA0_9AGAM</name>
<evidence type="ECO:0000313" key="2">
    <source>
        <dbReference type="Proteomes" id="UP000054485"/>
    </source>
</evidence>
<gene>
    <name evidence="1" type="ORF">CY34DRAFT_139969</name>
</gene>
<dbReference type="EMBL" id="KN835236">
    <property type="protein sequence ID" value="KIK42538.1"/>
    <property type="molecule type" value="Genomic_DNA"/>
</dbReference>
<accession>A0A0D0BHA0</accession>
<evidence type="ECO:0000313" key="1">
    <source>
        <dbReference type="EMBL" id="KIK42538.1"/>
    </source>
</evidence>
<dbReference type="Proteomes" id="UP000054485">
    <property type="component" value="Unassembled WGS sequence"/>
</dbReference>
<reference evidence="1 2" key="1">
    <citation type="submission" date="2014-04" db="EMBL/GenBank/DDBJ databases">
        <authorList>
            <consortium name="DOE Joint Genome Institute"/>
            <person name="Kuo A."/>
            <person name="Ruytinx J."/>
            <person name="Rineau F."/>
            <person name="Colpaert J."/>
            <person name="Kohler A."/>
            <person name="Nagy L.G."/>
            <person name="Floudas D."/>
            <person name="Copeland A."/>
            <person name="Barry K.W."/>
            <person name="Cichocki N."/>
            <person name="Veneault-Fourrey C."/>
            <person name="LaButti K."/>
            <person name="Lindquist E.A."/>
            <person name="Lipzen A."/>
            <person name="Lundell T."/>
            <person name="Morin E."/>
            <person name="Murat C."/>
            <person name="Sun H."/>
            <person name="Tunlid A."/>
            <person name="Henrissat B."/>
            <person name="Grigoriev I.V."/>
            <person name="Hibbett D.S."/>
            <person name="Martin F."/>
            <person name="Nordberg H.P."/>
            <person name="Cantor M.N."/>
            <person name="Hua S.X."/>
        </authorList>
    </citation>
    <scope>NUCLEOTIDE SEQUENCE [LARGE SCALE GENOMIC DNA]</scope>
    <source>
        <strain evidence="1 2">UH-Slu-Lm8-n1</strain>
    </source>
</reference>
<reference evidence="2" key="2">
    <citation type="submission" date="2015-01" db="EMBL/GenBank/DDBJ databases">
        <title>Evolutionary Origins and Diversification of the Mycorrhizal Mutualists.</title>
        <authorList>
            <consortium name="DOE Joint Genome Institute"/>
            <consortium name="Mycorrhizal Genomics Consortium"/>
            <person name="Kohler A."/>
            <person name="Kuo A."/>
            <person name="Nagy L.G."/>
            <person name="Floudas D."/>
            <person name="Copeland A."/>
            <person name="Barry K.W."/>
            <person name="Cichocki N."/>
            <person name="Veneault-Fourrey C."/>
            <person name="LaButti K."/>
            <person name="Lindquist E.A."/>
            <person name="Lipzen A."/>
            <person name="Lundell T."/>
            <person name="Morin E."/>
            <person name="Murat C."/>
            <person name="Riley R."/>
            <person name="Ohm R."/>
            <person name="Sun H."/>
            <person name="Tunlid A."/>
            <person name="Henrissat B."/>
            <person name="Grigoriev I.V."/>
            <person name="Hibbett D.S."/>
            <person name="Martin F."/>
        </authorList>
    </citation>
    <scope>NUCLEOTIDE SEQUENCE [LARGE SCALE GENOMIC DNA]</scope>
    <source>
        <strain evidence="2">UH-Slu-Lm8-n1</strain>
    </source>
</reference>